<evidence type="ECO:0000313" key="3">
    <source>
        <dbReference type="EMBL" id="MDQ0482507.1"/>
    </source>
</evidence>
<organism evidence="3 4">
    <name type="scientific">Guptibacillus hwajinpoensis</name>
    <dbReference type="NCBI Taxonomy" id="208199"/>
    <lineage>
        <taxon>Bacteria</taxon>
        <taxon>Bacillati</taxon>
        <taxon>Bacillota</taxon>
        <taxon>Bacilli</taxon>
        <taxon>Bacillales</taxon>
        <taxon>Guptibacillaceae</taxon>
        <taxon>Guptibacillus</taxon>
    </lineage>
</organism>
<dbReference type="PANTHER" id="PTHR41878">
    <property type="entry name" value="LEXA REPRESSOR-RELATED"/>
    <property type="match status" value="1"/>
</dbReference>
<evidence type="ECO:0000259" key="2">
    <source>
        <dbReference type="Pfam" id="PF22016"/>
    </source>
</evidence>
<dbReference type="Proteomes" id="UP001226720">
    <property type="component" value="Unassembled WGS sequence"/>
</dbReference>
<dbReference type="EMBL" id="JAUSWM010000002">
    <property type="protein sequence ID" value="MDQ0482507.1"/>
    <property type="molecule type" value="Genomic_DNA"/>
</dbReference>
<dbReference type="Pfam" id="PF22016">
    <property type="entry name" value="DUF6933"/>
    <property type="match status" value="1"/>
</dbReference>
<proteinExistence type="predicted"/>
<dbReference type="GeneID" id="301325524"/>
<evidence type="ECO:0000259" key="1">
    <source>
        <dbReference type="Pfam" id="PF07929"/>
    </source>
</evidence>
<evidence type="ECO:0008006" key="5">
    <source>
        <dbReference type="Google" id="ProtNLM"/>
    </source>
</evidence>
<feature type="domain" description="DUF6933" evidence="2">
    <location>
        <begin position="2"/>
        <end position="157"/>
    </location>
</feature>
<sequence length="371" mass="42990">MLIHCTKKLLDELKVTPTAETEEDSLYSWHANIIKRGRKKTVVLVNDKNRYAIVLYGLKAKEMKQIDQLIVQAIRKTFQEESIKDEVIDQYLQQSSEISFSKTKNRTCVARLNKACENAYFFDDALNMDTIIQEELSIKISSLLVGDGKKSYIHPNEQMYKDLEEMAGQAIFSSEAYELKVTLNLENHSVWRNITVPINTTFNRLHNILQVAFGWQNSHLHDFSIYPIYNDDNVIPMNKDTAVMNLVCDPEASSYQDEVPMKMETRVKLSDILPARIVYSYDFGDDWTHTIEVQRVIEDYRFNYPTCTDGEGDTPPEDVGGEGGYDEFLKIVNDKNHPDHAHMVNWGTMQGYKKFDLKEINWRLGKVERFS</sequence>
<dbReference type="Gene3D" id="3.10.290.30">
    <property type="entry name" value="MM3350-like"/>
    <property type="match status" value="1"/>
</dbReference>
<feature type="domain" description="Plasmid pRiA4b Orf3-like" evidence="1">
    <location>
        <begin position="176"/>
        <end position="361"/>
    </location>
</feature>
<dbReference type="InterPro" id="IPR053864">
    <property type="entry name" value="DUF6933"/>
</dbReference>
<comment type="caution">
    <text evidence="3">The sequence shown here is derived from an EMBL/GenBank/DDBJ whole genome shotgun (WGS) entry which is preliminary data.</text>
</comment>
<keyword evidence="4" id="KW-1185">Reference proteome</keyword>
<protein>
    <recommendedName>
        <fullName evidence="5">TnpR protein</fullName>
    </recommendedName>
</protein>
<evidence type="ECO:0000313" key="4">
    <source>
        <dbReference type="Proteomes" id="UP001226720"/>
    </source>
</evidence>
<dbReference type="RefSeq" id="WP_301550300.1">
    <property type="nucleotide sequence ID" value="NZ_JAQRMZ010000001.1"/>
</dbReference>
<reference evidence="3" key="1">
    <citation type="submission" date="2023-07" db="EMBL/GenBank/DDBJ databases">
        <title>Genomic Encyclopedia of Type Strains, Phase IV (KMG-IV): sequencing the most valuable type-strain genomes for metagenomic binning, comparative biology and taxonomic classification.</title>
        <authorList>
            <person name="Goeker M."/>
        </authorList>
    </citation>
    <scope>NUCLEOTIDE SEQUENCE [LARGE SCALE GENOMIC DNA]</scope>
    <source>
        <strain evidence="3">JSM 076093</strain>
    </source>
</reference>
<gene>
    <name evidence="3" type="ORF">QO000_001476</name>
</gene>
<accession>A0ABU0JZG5</accession>
<dbReference type="InterPro" id="IPR012912">
    <property type="entry name" value="Plasmid_pRiA4b_Orf3-like"/>
</dbReference>
<name>A0ABU0JZG5_9BACL</name>
<dbReference type="Pfam" id="PF07929">
    <property type="entry name" value="PRiA4_ORF3"/>
    <property type="match status" value="1"/>
</dbReference>
<dbReference type="InterPro" id="IPR024047">
    <property type="entry name" value="MM3350-like_sf"/>
</dbReference>
<dbReference type="PANTHER" id="PTHR41878:SF1">
    <property type="entry name" value="TNPR PROTEIN"/>
    <property type="match status" value="1"/>
</dbReference>
<dbReference type="SUPFAM" id="SSF159941">
    <property type="entry name" value="MM3350-like"/>
    <property type="match status" value="1"/>
</dbReference>